<evidence type="ECO:0008006" key="7">
    <source>
        <dbReference type="Google" id="ProtNLM"/>
    </source>
</evidence>
<evidence type="ECO:0000256" key="3">
    <source>
        <dbReference type="ARBA" id="ARBA00023006"/>
    </source>
</evidence>
<keyword evidence="6" id="KW-1185">Reference proteome</keyword>
<dbReference type="KEGG" id="lgi:LOTGIDRAFT_185244"/>
<evidence type="ECO:0000313" key="5">
    <source>
        <dbReference type="EMBL" id="ESP03877.1"/>
    </source>
</evidence>
<dbReference type="InterPro" id="IPR048720">
    <property type="entry name" value="PROPPIN"/>
</dbReference>
<evidence type="ECO:0000256" key="4">
    <source>
        <dbReference type="ARBA" id="ARBA00025740"/>
    </source>
</evidence>
<dbReference type="GO" id="GO:0006914">
    <property type="term" value="P:autophagy"/>
    <property type="evidence" value="ECO:0007669"/>
    <property type="project" value="UniProtKB-KW"/>
</dbReference>
<dbReference type="Proteomes" id="UP000030746">
    <property type="component" value="Unassembled WGS sequence"/>
</dbReference>
<dbReference type="OMA" id="CEMLHRT"/>
<dbReference type="InterPro" id="IPR001680">
    <property type="entry name" value="WD40_rpt"/>
</dbReference>
<dbReference type="InterPro" id="IPR015943">
    <property type="entry name" value="WD40/YVTN_repeat-like_dom_sf"/>
</dbReference>
<name>V4BDR8_LOTGI</name>
<evidence type="ECO:0000256" key="1">
    <source>
        <dbReference type="ARBA" id="ARBA00022574"/>
    </source>
</evidence>
<gene>
    <name evidence="5" type="ORF">LOTGIDRAFT_185244</name>
</gene>
<dbReference type="GeneID" id="20244645"/>
<dbReference type="HOGENOM" id="CLU_025895_2_2_1"/>
<comment type="similarity">
    <text evidence="4">Belongs to the WD repeat PROPPIN family.</text>
</comment>
<protein>
    <recommendedName>
        <fullName evidence="7">WD repeat domain phosphoinositide-interacting protein 4</fullName>
    </recommendedName>
</protein>
<dbReference type="STRING" id="225164.V4BDR8"/>
<dbReference type="AlphaFoldDB" id="V4BDR8"/>
<organism evidence="5 6">
    <name type="scientific">Lottia gigantea</name>
    <name type="common">Giant owl limpet</name>
    <dbReference type="NCBI Taxonomy" id="225164"/>
    <lineage>
        <taxon>Eukaryota</taxon>
        <taxon>Metazoa</taxon>
        <taxon>Spiralia</taxon>
        <taxon>Lophotrochozoa</taxon>
        <taxon>Mollusca</taxon>
        <taxon>Gastropoda</taxon>
        <taxon>Patellogastropoda</taxon>
        <taxon>Lottioidea</taxon>
        <taxon>Lottiidae</taxon>
        <taxon>Lottia</taxon>
    </lineage>
</organism>
<dbReference type="Pfam" id="PF21032">
    <property type="entry name" value="PROPPIN"/>
    <property type="match status" value="1"/>
</dbReference>
<dbReference type="OrthoDB" id="1667587at2759"/>
<dbReference type="RefSeq" id="XP_009045359.1">
    <property type="nucleotide sequence ID" value="XM_009047111.1"/>
</dbReference>
<accession>V4BDR8</accession>
<reference evidence="5 6" key="1">
    <citation type="journal article" date="2013" name="Nature">
        <title>Insights into bilaterian evolution from three spiralian genomes.</title>
        <authorList>
            <person name="Simakov O."/>
            <person name="Marletaz F."/>
            <person name="Cho S.J."/>
            <person name="Edsinger-Gonzales E."/>
            <person name="Havlak P."/>
            <person name="Hellsten U."/>
            <person name="Kuo D.H."/>
            <person name="Larsson T."/>
            <person name="Lv J."/>
            <person name="Arendt D."/>
            <person name="Savage R."/>
            <person name="Osoegawa K."/>
            <person name="de Jong P."/>
            <person name="Grimwood J."/>
            <person name="Chapman J.A."/>
            <person name="Shapiro H."/>
            <person name="Aerts A."/>
            <person name="Otillar R.P."/>
            <person name="Terry A.Y."/>
            <person name="Boore J.L."/>
            <person name="Grigoriev I.V."/>
            <person name="Lindberg D.R."/>
            <person name="Seaver E.C."/>
            <person name="Weisblat D.A."/>
            <person name="Putnam N.H."/>
            <person name="Rokhsar D.S."/>
        </authorList>
    </citation>
    <scope>NUCLEOTIDE SEQUENCE [LARGE SCALE GENOMIC DNA]</scope>
</reference>
<dbReference type="CTD" id="20244645"/>
<dbReference type="GO" id="GO:0005737">
    <property type="term" value="C:cytoplasm"/>
    <property type="evidence" value="ECO:0007669"/>
    <property type="project" value="UniProtKB-ARBA"/>
</dbReference>
<keyword evidence="1" id="KW-0853">WD repeat</keyword>
<dbReference type="PANTHER" id="PTHR11227">
    <property type="entry name" value="WD-REPEAT PROTEIN INTERACTING WITH PHOSPHOINOSIDES WIPI -RELATED"/>
    <property type="match status" value="1"/>
</dbReference>
<dbReference type="SMART" id="SM00320">
    <property type="entry name" value="WD40"/>
    <property type="match status" value="2"/>
</dbReference>
<sequence length="343" mass="37686">MAEDRGVINICFNQDYSCFVCSTESGIRIYNTDPLTHKLRIGAENVGSIGYAEMLFRTNLLVIVGGGKIPKFDEKAVLVWDMKGKDEKESILMDITFSQPVVGVKVLRDRLIVILRNQVHVFSFPNEPQKLYTFSTGDNPKGLCSVSCYGKILVFPGIKCGSVQIVDLETTQPSQTVSPVTINAHQNALACLTVDQKGTLIATASRKGTLIRVFDLLSKKLAVELRRGADPAMLYCLSFSPDSSFLCASSDKGTVHIFAVKDTSLNKKSKFQKMGFLGPYVESLWGLASFTVPAERACVCAFSSNQSVIAVCVDGTFHKYVFNTDGNCNREAYDVYLDMGDID</sequence>
<dbReference type="SUPFAM" id="SSF50978">
    <property type="entry name" value="WD40 repeat-like"/>
    <property type="match status" value="1"/>
</dbReference>
<evidence type="ECO:0000313" key="6">
    <source>
        <dbReference type="Proteomes" id="UP000030746"/>
    </source>
</evidence>
<keyword evidence="2" id="KW-0677">Repeat</keyword>
<dbReference type="EMBL" id="KB199905">
    <property type="protein sequence ID" value="ESP03877.1"/>
    <property type="molecule type" value="Genomic_DNA"/>
</dbReference>
<keyword evidence="3" id="KW-0072">Autophagy</keyword>
<evidence type="ECO:0000256" key="2">
    <source>
        <dbReference type="ARBA" id="ARBA00022737"/>
    </source>
</evidence>
<proteinExistence type="inferred from homology"/>
<dbReference type="InterPro" id="IPR036322">
    <property type="entry name" value="WD40_repeat_dom_sf"/>
</dbReference>
<dbReference type="Gene3D" id="2.130.10.10">
    <property type="entry name" value="YVTN repeat-like/Quinoprotein amine dehydrogenase"/>
    <property type="match status" value="1"/>
</dbReference>